<dbReference type="Proteomes" id="UP000593571">
    <property type="component" value="Unassembled WGS sequence"/>
</dbReference>
<comment type="caution">
    <text evidence="1">The sequence shown here is derived from an EMBL/GenBank/DDBJ whole genome shotgun (WGS) entry which is preliminary data.</text>
</comment>
<organism evidence="1 2">
    <name type="scientific">Rousettus aegyptiacus</name>
    <name type="common">Egyptian fruit bat</name>
    <name type="synonym">Pteropus aegyptiacus</name>
    <dbReference type="NCBI Taxonomy" id="9407"/>
    <lineage>
        <taxon>Eukaryota</taxon>
        <taxon>Metazoa</taxon>
        <taxon>Chordata</taxon>
        <taxon>Craniata</taxon>
        <taxon>Vertebrata</taxon>
        <taxon>Euteleostomi</taxon>
        <taxon>Mammalia</taxon>
        <taxon>Eutheria</taxon>
        <taxon>Laurasiatheria</taxon>
        <taxon>Chiroptera</taxon>
        <taxon>Yinpterochiroptera</taxon>
        <taxon>Pteropodoidea</taxon>
        <taxon>Pteropodidae</taxon>
        <taxon>Rousettinae</taxon>
        <taxon>Rousettus</taxon>
    </lineage>
</organism>
<dbReference type="AlphaFoldDB" id="A0A7J8KBM7"/>
<accession>A0A7J8KBM7</accession>
<name>A0A7J8KBM7_ROUAE</name>
<sequence length="153" mass="17250">MLLLSCSHAYSSRLMSRFSCDGCLRRFALKATVFRQEHFLFWAVPQLIEQCWAQEADFGRKGRPTSPAGTRWEGEGRYDLLWGGSSLVEAENLVMLLLESVRSPLGVWSWGSRLSRPRRGQSSCEHGVCLCANDRKGPPFASRVRSVVRAAAW</sequence>
<keyword evidence="2" id="KW-1185">Reference proteome</keyword>
<evidence type="ECO:0000313" key="2">
    <source>
        <dbReference type="Proteomes" id="UP000593571"/>
    </source>
</evidence>
<dbReference type="EMBL" id="JACASE010000001">
    <property type="protein sequence ID" value="KAF6506232.1"/>
    <property type="molecule type" value="Genomic_DNA"/>
</dbReference>
<protein>
    <submittedName>
        <fullName evidence="1">Uncharacterized protein</fullName>
    </submittedName>
</protein>
<proteinExistence type="predicted"/>
<evidence type="ECO:0000313" key="1">
    <source>
        <dbReference type="EMBL" id="KAF6506232.1"/>
    </source>
</evidence>
<gene>
    <name evidence="1" type="ORF">HJG63_008018</name>
</gene>
<reference evidence="1 2" key="1">
    <citation type="journal article" date="2020" name="Nature">
        <title>Six reference-quality genomes reveal evolution of bat adaptations.</title>
        <authorList>
            <person name="Jebb D."/>
            <person name="Huang Z."/>
            <person name="Pippel M."/>
            <person name="Hughes G.M."/>
            <person name="Lavrichenko K."/>
            <person name="Devanna P."/>
            <person name="Winkler S."/>
            <person name="Jermiin L.S."/>
            <person name="Skirmuntt E.C."/>
            <person name="Katzourakis A."/>
            <person name="Burkitt-Gray L."/>
            <person name="Ray D.A."/>
            <person name="Sullivan K.A.M."/>
            <person name="Roscito J.G."/>
            <person name="Kirilenko B.M."/>
            <person name="Davalos L.M."/>
            <person name="Corthals A.P."/>
            <person name="Power M.L."/>
            <person name="Jones G."/>
            <person name="Ransome R.D."/>
            <person name="Dechmann D.K.N."/>
            <person name="Locatelli A.G."/>
            <person name="Puechmaille S.J."/>
            <person name="Fedrigo O."/>
            <person name="Jarvis E.D."/>
            <person name="Hiller M."/>
            <person name="Vernes S.C."/>
            <person name="Myers E.W."/>
            <person name="Teeling E.C."/>
        </authorList>
    </citation>
    <scope>NUCLEOTIDE SEQUENCE [LARGE SCALE GENOMIC DNA]</scope>
    <source>
        <strain evidence="1">MRouAeg1</strain>
        <tissue evidence="1">Muscle</tissue>
    </source>
</reference>